<evidence type="ECO:0000313" key="2">
    <source>
        <dbReference type="EMBL" id="RPA90398.1"/>
    </source>
</evidence>
<protein>
    <submittedName>
        <fullName evidence="2">Uncharacterized protein</fullName>
    </submittedName>
</protein>
<accession>A0A3N4J013</accession>
<feature type="transmembrane region" description="Helical" evidence="1">
    <location>
        <begin position="175"/>
        <end position="192"/>
    </location>
</feature>
<keyword evidence="3" id="KW-1185">Reference proteome</keyword>
<dbReference type="AlphaFoldDB" id="A0A3N4J013"/>
<sequence length="199" mass="23288">MQGYRWISTTCVVLCTQQGQQVSLERGGLAMWINCNWILQRNGTTSLTLFPTPPSRLITLYRWWSGHNKAFGLTPLTRIEFPRAIDHQDSISHIRNLWSSGGHQVMDSFWGSTIFITTRIARVVQVKSCSYFNLSYCTITWNDLRCKFQGGIQIIFLFSYCIWSSYLFTSRLEPFLCFLAPFYFSSPCFYHIRYYQIGF</sequence>
<evidence type="ECO:0000313" key="3">
    <source>
        <dbReference type="Proteomes" id="UP000276215"/>
    </source>
</evidence>
<keyword evidence="1" id="KW-1133">Transmembrane helix</keyword>
<keyword evidence="1" id="KW-0812">Transmembrane</keyword>
<feature type="transmembrane region" description="Helical" evidence="1">
    <location>
        <begin position="150"/>
        <end position="168"/>
    </location>
</feature>
<dbReference type="Proteomes" id="UP000276215">
    <property type="component" value="Unassembled WGS sequence"/>
</dbReference>
<organism evidence="2 3">
    <name type="scientific">Choiromyces venosus 120613-1</name>
    <dbReference type="NCBI Taxonomy" id="1336337"/>
    <lineage>
        <taxon>Eukaryota</taxon>
        <taxon>Fungi</taxon>
        <taxon>Dikarya</taxon>
        <taxon>Ascomycota</taxon>
        <taxon>Pezizomycotina</taxon>
        <taxon>Pezizomycetes</taxon>
        <taxon>Pezizales</taxon>
        <taxon>Tuberaceae</taxon>
        <taxon>Choiromyces</taxon>
    </lineage>
</organism>
<keyword evidence="1" id="KW-0472">Membrane</keyword>
<gene>
    <name evidence="2" type="ORF">L873DRAFT_441047</name>
</gene>
<proteinExistence type="predicted"/>
<evidence type="ECO:0000256" key="1">
    <source>
        <dbReference type="SAM" id="Phobius"/>
    </source>
</evidence>
<dbReference type="EMBL" id="ML120527">
    <property type="protein sequence ID" value="RPA90398.1"/>
    <property type="molecule type" value="Genomic_DNA"/>
</dbReference>
<name>A0A3N4J013_9PEZI</name>
<reference evidence="2 3" key="1">
    <citation type="journal article" date="2018" name="Nat. Ecol. Evol.">
        <title>Pezizomycetes genomes reveal the molecular basis of ectomycorrhizal truffle lifestyle.</title>
        <authorList>
            <person name="Murat C."/>
            <person name="Payen T."/>
            <person name="Noel B."/>
            <person name="Kuo A."/>
            <person name="Morin E."/>
            <person name="Chen J."/>
            <person name="Kohler A."/>
            <person name="Krizsan K."/>
            <person name="Balestrini R."/>
            <person name="Da Silva C."/>
            <person name="Montanini B."/>
            <person name="Hainaut M."/>
            <person name="Levati E."/>
            <person name="Barry K.W."/>
            <person name="Belfiori B."/>
            <person name="Cichocki N."/>
            <person name="Clum A."/>
            <person name="Dockter R.B."/>
            <person name="Fauchery L."/>
            <person name="Guy J."/>
            <person name="Iotti M."/>
            <person name="Le Tacon F."/>
            <person name="Lindquist E.A."/>
            <person name="Lipzen A."/>
            <person name="Malagnac F."/>
            <person name="Mello A."/>
            <person name="Molinier V."/>
            <person name="Miyauchi S."/>
            <person name="Poulain J."/>
            <person name="Riccioni C."/>
            <person name="Rubini A."/>
            <person name="Sitrit Y."/>
            <person name="Splivallo R."/>
            <person name="Traeger S."/>
            <person name="Wang M."/>
            <person name="Zifcakova L."/>
            <person name="Wipf D."/>
            <person name="Zambonelli A."/>
            <person name="Paolocci F."/>
            <person name="Nowrousian M."/>
            <person name="Ottonello S."/>
            <person name="Baldrian P."/>
            <person name="Spatafora J.W."/>
            <person name="Henrissat B."/>
            <person name="Nagy L.G."/>
            <person name="Aury J.M."/>
            <person name="Wincker P."/>
            <person name="Grigoriev I.V."/>
            <person name="Bonfante P."/>
            <person name="Martin F.M."/>
        </authorList>
    </citation>
    <scope>NUCLEOTIDE SEQUENCE [LARGE SCALE GENOMIC DNA]</scope>
    <source>
        <strain evidence="2 3">120613-1</strain>
    </source>
</reference>